<comment type="caution">
    <text evidence="6">The sequence shown here is derived from an EMBL/GenBank/DDBJ whole genome shotgun (WGS) entry which is preliminary data.</text>
</comment>
<keyword evidence="4" id="KW-0106">Calcium</keyword>
<dbReference type="Proteomes" id="UP000006327">
    <property type="component" value="Unassembled WGS sequence"/>
</dbReference>
<dbReference type="GO" id="GO:0043890">
    <property type="term" value="F:N-acetylgalactosamine-6-sulfatase activity"/>
    <property type="evidence" value="ECO:0007669"/>
    <property type="project" value="UniProtKB-EC"/>
</dbReference>
<comment type="similarity">
    <text evidence="1">Belongs to the sulfatase family.</text>
</comment>
<dbReference type="EC" id="3.1.6.4" evidence="6"/>
<keyword evidence="2" id="KW-0479">Metal-binding</keyword>
<dbReference type="STRING" id="493475.GARC_4121"/>
<dbReference type="Gene3D" id="3.30.1120.10">
    <property type="match status" value="1"/>
</dbReference>
<dbReference type="InterPro" id="IPR000917">
    <property type="entry name" value="Sulfatase_N"/>
</dbReference>
<gene>
    <name evidence="6" type="ORF">GARC_4121</name>
</gene>
<dbReference type="Pfam" id="PF14707">
    <property type="entry name" value="Sulfatase_C"/>
    <property type="match status" value="1"/>
</dbReference>
<evidence type="ECO:0000256" key="4">
    <source>
        <dbReference type="ARBA" id="ARBA00022837"/>
    </source>
</evidence>
<reference evidence="6 7" key="1">
    <citation type="journal article" date="2017" name="Antonie Van Leeuwenhoek">
        <title>Rhizobium rhizosphaerae sp. nov., a novel species isolated from rice rhizosphere.</title>
        <authorList>
            <person name="Zhao J.J."/>
            <person name="Zhang J."/>
            <person name="Zhang R.J."/>
            <person name="Zhang C.W."/>
            <person name="Yin H.Q."/>
            <person name="Zhang X.X."/>
        </authorList>
    </citation>
    <scope>NUCLEOTIDE SEQUENCE [LARGE SCALE GENOMIC DNA]</scope>
    <source>
        <strain evidence="6 7">BSs20135</strain>
    </source>
</reference>
<keyword evidence="7" id="KW-1185">Reference proteome</keyword>
<keyword evidence="3 6" id="KW-0378">Hydrolase</keyword>
<dbReference type="AlphaFoldDB" id="K6YWF3"/>
<dbReference type="PROSITE" id="PS00149">
    <property type="entry name" value="SULFATASE_2"/>
    <property type="match status" value="1"/>
</dbReference>
<dbReference type="CDD" id="cd16026">
    <property type="entry name" value="GALNS_like"/>
    <property type="match status" value="1"/>
</dbReference>
<evidence type="ECO:0000256" key="1">
    <source>
        <dbReference type="ARBA" id="ARBA00008779"/>
    </source>
</evidence>
<dbReference type="EMBL" id="BAEO01000060">
    <property type="protein sequence ID" value="GAC21063.1"/>
    <property type="molecule type" value="Genomic_DNA"/>
</dbReference>
<evidence type="ECO:0000313" key="7">
    <source>
        <dbReference type="Proteomes" id="UP000006327"/>
    </source>
</evidence>
<evidence type="ECO:0000259" key="5">
    <source>
        <dbReference type="Pfam" id="PF00884"/>
    </source>
</evidence>
<dbReference type="Pfam" id="PF00884">
    <property type="entry name" value="Sulfatase"/>
    <property type="match status" value="1"/>
</dbReference>
<protein>
    <submittedName>
        <fullName evidence="6">N-acetylgalactosamine-6-sulfatase</fullName>
        <ecNumber evidence="6">3.1.6.4</ecNumber>
    </submittedName>
</protein>
<dbReference type="SUPFAM" id="SSF53649">
    <property type="entry name" value="Alkaline phosphatase-like"/>
    <property type="match status" value="1"/>
</dbReference>
<dbReference type="Gene3D" id="3.40.720.10">
    <property type="entry name" value="Alkaline Phosphatase, subunit A"/>
    <property type="match status" value="1"/>
</dbReference>
<dbReference type="GO" id="GO:0004065">
    <property type="term" value="F:arylsulfatase activity"/>
    <property type="evidence" value="ECO:0007669"/>
    <property type="project" value="TreeGrafter"/>
</dbReference>
<dbReference type="InterPro" id="IPR050738">
    <property type="entry name" value="Sulfatase"/>
</dbReference>
<dbReference type="eggNOG" id="COG3119">
    <property type="taxonomic scope" value="Bacteria"/>
</dbReference>
<dbReference type="PANTHER" id="PTHR42693:SF11">
    <property type="entry name" value="ARYLSULFATASE A"/>
    <property type="match status" value="1"/>
</dbReference>
<organism evidence="6 7">
    <name type="scientific">Paraglaciecola arctica BSs20135</name>
    <dbReference type="NCBI Taxonomy" id="493475"/>
    <lineage>
        <taxon>Bacteria</taxon>
        <taxon>Pseudomonadati</taxon>
        <taxon>Pseudomonadota</taxon>
        <taxon>Gammaproteobacteria</taxon>
        <taxon>Alteromonadales</taxon>
        <taxon>Alteromonadaceae</taxon>
        <taxon>Paraglaciecola</taxon>
    </lineage>
</organism>
<accession>K6YWF3</accession>
<name>K6YWF3_9ALTE</name>
<dbReference type="PANTHER" id="PTHR42693">
    <property type="entry name" value="ARYLSULFATASE FAMILY MEMBER"/>
    <property type="match status" value="1"/>
</dbReference>
<dbReference type="InterPro" id="IPR017850">
    <property type="entry name" value="Alkaline_phosphatase_core_sf"/>
</dbReference>
<dbReference type="GO" id="GO:0046872">
    <property type="term" value="F:metal ion binding"/>
    <property type="evidence" value="ECO:0007669"/>
    <property type="project" value="UniProtKB-KW"/>
</dbReference>
<proteinExistence type="inferred from homology"/>
<sequence length="440" mass="49339">MSNNGHPTLKTPNLDKMAAEGQKWTNFYVAAPVCTPSRAGLMLGKYPVRAGLASSAPYRNVFREDSLGGIPDSELTIAEALKAQGYKTAMVGKWHLGHMPEALPTHHGFDSWFGVPYSNDMNQDWGLIKKLNGDDWSLANWSKGKQWTHPKPEYFKVPLMQDEKVLEYGPNQHELTKRYTDKATAFIKENKQQPFFLYLAHAMPHVPLFASEEFTGRSTQGLYGDVMEELDWSVGQVLQTLREQGIAENTLVVFSSDNGPWLLFETMGGSAGPFRGGKNETLEGGLRVPGFFWWPGHIKPELVHDIGSTIDLLPTLVSVAGGKAPENSDAYDLSDTLLQGKTGIRNEYFYYRGDQIYAVRKGQYKAHFLFKEAYGNPEVIEYQQPILYDLNADPGEKYDIAKNHPEVVTALQKMRAEQIASVKPVVNQLIRCKKGSRFCP</sequence>
<evidence type="ECO:0000256" key="2">
    <source>
        <dbReference type="ARBA" id="ARBA00022723"/>
    </source>
</evidence>
<dbReference type="InterPro" id="IPR024607">
    <property type="entry name" value="Sulfatase_CS"/>
</dbReference>
<evidence type="ECO:0000256" key="3">
    <source>
        <dbReference type="ARBA" id="ARBA00022801"/>
    </source>
</evidence>
<feature type="domain" description="Sulfatase N-terminal" evidence="5">
    <location>
        <begin position="1"/>
        <end position="321"/>
    </location>
</feature>
<evidence type="ECO:0000313" key="6">
    <source>
        <dbReference type="EMBL" id="GAC21063.1"/>
    </source>
</evidence>